<dbReference type="InterPro" id="IPR000182">
    <property type="entry name" value="GNAT_dom"/>
</dbReference>
<accession>A0ABQ3X408</accession>
<evidence type="ECO:0000259" key="1">
    <source>
        <dbReference type="PROSITE" id="PS51186"/>
    </source>
</evidence>
<name>A0ABQ3X408_9ACTN</name>
<reference evidence="2 3" key="1">
    <citation type="submission" date="2021-01" db="EMBL/GenBank/DDBJ databases">
        <title>Whole genome shotgun sequence of Actinoplanes couchii NBRC 106145.</title>
        <authorList>
            <person name="Komaki H."/>
            <person name="Tamura T."/>
        </authorList>
    </citation>
    <scope>NUCLEOTIDE SEQUENCE [LARGE SCALE GENOMIC DNA]</scope>
    <source>
        <strain evidence="2 3">NBRC 106145</strain>
    </source>
</reference>
<protein>
    <recommendedName>
        <fullName evidence="1">N-acetyltransferase domain-containing protein</fullName>
    </recommendedName>
</protein>
<dbReference type="InterPro" id="IPR016181">
    <property type="entry name" value="Acyl_CoA_acyltransferase"/>
</dbReference>
<comment type="caution">
    <text evidence="2">The sequence shown here is derived from an EMBL/GenBank/DDBJ whole genome shotgun (WGS) entry which is preliminary data.</text>
</comment>
<keyword evidence="3" id="KW-1185">Reference proteome</keyword>
<dbReference type="Pfam" id="PF00583">
    <property type="entry name" value="Acetyltransf_1"/>
    <property type="match status" value="1"/>
</dbReference>
<dbReference type="SUPFAM" id="SSF55729">
    <property type="entry name" value="Acyl-CoA N-acyltransferases (Nat)"/>
    <property type="match status" value="1"/>
</dbReference>
<proteinExistence type="predicted"/>
<dbReference type="PROSITE" id="PS51186">
    <property type="entry name" value="GNAT"/>
    <property type="match status" value="1"/>
</dbReference>
<dbReference type="Gene3D" id="3.40.630.30">
    <property type="match status" value="1"/>
</dbReference>
<evidence type="ECO:0000313" key="3">
    <source>
        <dbReference type="Proteomes" id="UP000612282"/>
    </source>
</evidence>
<feature type="domain" description="N-acetyltransferase" evidence="1">
    <location>
        <begin position="114"/>
        <end position="251"/>
    </location>
</feature>
<sequence length="251" mass="27058">MDLRIQRSVVSHLRTRPKALEIGPFVAGLDPDTESPFINYASPVPGAPITAADVAALVTAFTEAGRKPRLEYVTSCTLELEALLLGAGFTVEVRNQYLICTPSTLGTPPVPADFDLREPETDRDRAAVITAQNEAFGDFSGDPSEDAVARMRRHQENGGVTLGARTRDGVWAGGGQAVPPNDGLSEVAGIAVREAFRRRGLGGAITAGITRRLFDRGAEVAWLEASGDDSWRVYERIGFVPSGYRLYISRD</sequence>
<dbReference type="Proteomes" id="UP000612282">
    <property type="component" value="Unassembled WGS sequence"/>
</dbReference>
<gene>
    <name evidence="2" type="ORF">Aco03nite_016600</name>
</gene>
<dbReference type="EMBL" id="BOMG01000027">
    <property type="protein sequence ID" value="GID53256.1"/>
    <property type="molecule type" value="Genomic_DNA"/>
</dbReference>
<dbReference type="CDD" id="cd04301">
    <property type="entry name" value="NAT_SF"/>
    <property type="match status" value="1"/>
</dbReference>
<organism evidence="2 3">
    <name type="scientific">Actinoplanes couchii</name>
    <dbReference type="NCBI Taxonomy" id="403638"/>
    <lineage>
        <taxon>Bacteria</taxon>
        <taxon>Bacillati</taxon>
        <taxon>Actinomycetota</taxon>
        <taxon>Actinomycetes</taxon>
        <taxon>Micromonosporales</taxon>
        <taxon>Micromonosporaceae</taxon>
        <taxon>Actinoplanes</taxon>
    </lineage>
</organism>
<evidence type="ECO:0000313" key="2">
    <source>
        <dbReference type="EMBL" id="GID53256.1"/>
    </source>
</evidence>